<keyword evidence="8" id="KW-0594">Phospholipid biosynthesis</keyword>
<evidence type="ECO:0000256" key="3">
    <source>
        <dbReference type="ARBA" id="ARBA00022679"/>
    </source>
</evidence>
<reference evidence="11" key="1">
    <citation type="submission" date="2021-01" db="EMBL/GenBank/DDBJ databases">
        <title>Genomic Encyclopedia of Type Strains, Phase IV (KMG-IV): sequencing the most valuable type-strain genomes for metagenomic binning, comparative biology and taxonomic classification.</title>
        <authorList>
            <person name="Goeker M."/>
        </authorList>
    </citation>
    <scope>NUCLEOTIDE SEQUENCE</scope>
    <source>
        <strain evidence="11">DSM 23230</strain>
    </source>
</reference>
<keyword evidence="9" id="KW-1208">Phospholipid metabolism</keyword>
<dbReference type="AlphaFoldDB" id="A0A939BMB6"/>
<dbReference type="GO" id="GO:0005886">
    <property type="term" value="C:plasma membrane"/>
    <property type="evidence" value="ECO:0007669"/>
    <property type="project" value="InterPro"/>
</dbReference>
<gene>
    <name evidence="11" type="ORF">JOC47_000844</name>
</gene>
<dbReference type="SMART" id="SM01207">
    <property type="entry name" value="G3P_acyltransf"/>
    <property type="match status" value="1"/>
</dbReference>
<dbReference type="EC" id="2.3.1.15" evidence="11"/>
<evidence type="ECO:0000256" key="8">
    <source>
        <dbReference type="ARBA" id="ARBA00023209"/>
    </source>
</evidence>
<evidence type="ECO:0000313" key="11">
    <source>
        <dbReference type="EMBL" id="MBM7556010.1"/>
    </source>
</evidence>
<dbReference type="InterPro" id="IPR003811">
    <property type="entry name" value="G3P_acylTferase_PlsY"/>
</dbReference>
<accession>A0A939BMB6</accession>
<evidence type="ECO:0000256" key="4">
    <source>
        <dbReference type="ARBA" id="ARBA00022692"/>
    </source>
</evidence>
<evidence type="ECO:0000256" key="5">
    <source>
        <dbReference type="ARBA" id="ARBA00022989"/>
    </source>
</evidence>
<name>A0A939BMB6_9FIRM</name>
<dbReference type="GO" id="GO:0008654">
    <property type="term" value="P:phospholipid biosynthetic process"/>
    <property type="evidence" value="ECO:0007669"/>
    <property type="project" value="UniProtKB-KW"/>
</dbReference>
<keyword evidence="11" id="KW-0012">Acyltransferase</keyword>
<organism evidence="11 12">
    <name type="scientific">Halanaerobacter jeridensis</name>
    <dbReference type="NCBI Taxonomy" id="706427"/>
    <lineage>
        <taxon>Bacteria</taxon>
        <taxon>Bacillati</taxon>
        <taxon>Bacillota</taxon>
        <taxon>Clostridia</taxon>
        <taxon>Halanaerobiales</taxon>
        <taxon>Halobacteroidaceae</taxon>
        <taxon>Halanaerobacter</taxon>
    </lineage>
</organism>
<dbReference type="EMBL" id="JAFBDQ010000003">
    <property type="protein sequence ID" value="MBM7556010.1"/>
    <property type="molecule type" value="Genomic_DNA"/>
</dbReference>
<evidence type="ECO:0000313" key="12">
    <source>
        <dbReference type="Proteomes" id="UP000774000"/>
    </source>
</evidence>
<keyword evidence="2" id="KW-0444">Lipid biosynthesis</keyword>
<evidence type="ECO:0000256" key="2">
    <source>
        <dbReference type="ARBA" id="ARBA00022516"/>
    </source>
</evidence>
<keyword evidence="5 10" id="KW-1133">Transmembrane helix</keyword>
<keyword evidence="3 11" id="KW-0808">Transferase</keyword>
<evidence type="ECO:0000256" key="7">
    <source>
        <dbReference type="ARBA" id="ARBA00023136"/>
    </source>
</evidence>
<dbReference type="Pfam" id="PF02660">
    <property type="entry name" value="G3P_acyltransf"/>
    <property type="match status" value="1"/>
</dbReference>
<keyword evidence="12" id="KW-1185">Reference proteome</keyword>
<dbReference type="PANTHER" id="PTHR30309">
    <property type="entry name" value="INNER MEMBRANE PROTEIN YGIH"/>
    <property type="match status" value="1"/>
</dbReference>
<protein>
    <submittedName>
        <fullName evidence="11">Glycerol-3-phosphate acyltransferase PlsY</fullName>
        <ecNumber evidence="11">2.3.1.15</ecNumber>
    </submittedName>
</protein>
<feature type="transmembrane region" description="Helical" evidence="10">
    <location>
        <begin position="65"/>
        <end position="86"/>
    </location>
</feature>
<evidence type="ECO:0000256" key="1">
    <source>
        <dbReference type="ARBA" id="ARBA00022475"/>
    </source>
</evidence>
<keyword evidence="4 10" id="KW-0812">Transmembrane</keyword>
<feature type="transmembrane region" description="Helical" evidence="10">
    <location>
        <begin position="116"/>
        <end position="132"/>
    </location>
</feature>
<comment type="caution">
    <text evidence="11">The sequence shown here is derived from an EMBL/GenBank/DDBJ whole genome shotgun (WGS) entry which is preliminary data.</text>
</comment>
<evidence type="ECO:0000256" key="6">
    <source>
        <dbReference type="ARBA" id="ARBA00023098"/>
    </source>
</evidence>
<keyword evidence="6" id="KW-0443">Lipid metabolism</keyword>
<sequence length="152" mass="16034">MGLGFGLLVALLDIGKGVAAVKIAQMVLGQSSELLILLAGVMAIVGHNLSIFLKFDGGRGVATSVGVLGSLAPVEVLIVGAIWFTIILLTRYVSLGSITGAVILPILMFAFGKPNFIIIFGVLISAFVIYSHKDNINRLLNGNENKISWPND</sequence>
<feature type="transmembrane region" description="Helical" evidence="10">
    <location>
        <begin position="35"/>
        <end position="53"/>
    </location>
</feature>
<keyword evidence="7 10" id="KW-0472">Membrane</keyword>
<evidence type="ECO:0000256" key="9">
    <source>
        <dbReference type="ARBA" id="ARBA00023264"/>
    </source>
</evidence>
<keyword evidence="1" id="KW-1003">Cell membrane</keyword>
<dbReference type="GO" id="GO:0004366">
    <property type="term" value="F:glycerol-3-phosphate O-acyltransferase activity"/>
    <property type="evidence" value="ECO:0007669"/>
    <property type="project" value="UniProtKB-EC"/>
</dbReference>
<proteinExistence type="predicted"/>
<dbReference type="GO" id="GO:0043772">
    <property type="term" value="F:acyl-phosphate glycerol-3-phosphate acyltransferase activity"/>
    <property type="evidence" value="ECO:0007669"/>
    <property type="project" value="InterPro"/>
</dbReference>
<evidence type="ECO:0000256" key="10">
    <source>
        <dbReference type="SAM" id="Phobius"/>
    </source>
</evidence>
<dbReference type="PANTHER" id="PTHR30309:SF0">
    <property type="entry name" value="GLYCEROL-3-PHOSPHATE ACYLTRANSFERASE-RELATED"/>
    <property type="match status" value="1"/>
</dbReference>
<dbReference type="Proteomes" id="UP000774000">
    <property type="component" value="Unassembled WGS sequence"/>
</dbReference>